<dbReference type="Proteomes" id="UP000955338">
    <property type="component" value="Chromosome"/>
</dbReference>
<keyword evidence="4" id="KW-0574">Periplasm</keyword>
<gene>
    <name evidence="7" type="ORF">CEP48_07055</name>
</gene>
<dbReference type="Pfam" id="PF03888">
    <property type="entry name" value="MucB_RseB"/>
    <property type="match status" value="1"/>
</dbReference>
<dbReference type="CDD" id="cd16327">
    <property type="entry name" value="RseB"/>
    <property type="match status" value="1"/>
</dbReference>
<evidence type="ECO:0000259" key="6">
    <source>
        <dbReference type="Pfam" id="PF17188"/>
    </source>
</evidence>
<protein>
    <submittedName>
        <fullName evidence="7">Sigma-E factor regulatory protein RseB</fullName>
    </submittedName>
</protein>
<dbReference type="Pfam" id="PF17188">
    <property type="entry name" value="MucB_RseB_C"/>
    <property type="match status" value="1"/>
</dbReference>
<dbReference type="GO" id="GO:0032885">
    <property type="term" value="P:regulation of polysaccharide biosynthetic process"/>
    <property type="evidence" value="ECO:0007669"/>
    <property type="project" value="TreeGrafter"/>
</dbReference>
<dbReference type="PANTHER" id="PTHR38782">
    <property type="match status" value="1"/>
</dbReference>
<comment type="similarity">
    <text evidence="2">Belongs to the RseB family.</text>
</comment>
<evidence type="ECO:0000256" key="4">
    <source>
        <dbReference type="ARBA" id="ARBA00022764"/>
    </source>
</evidence>
<feature type="domain" description="MucB/RseB C-terminal" evidence="6">
    <location>
        <begin position="240"/>
        <end position="332"/>
    </location>
</feature>
<dbReference type="InterPro" id="IPR033436">
    <property type="entry name" value="MucB/RseB_C"/>
</dbReference>
<keyword evidence="3" id="KW-0732">Signal</keyword>
<dbReference type="GO" id="GO:0045152">
    <property type="term" value="F:antisigma factor binding"/>
    <property type="evidence" value="ECO:0007669"/>
    <property type="project" value="TreeGrafter"/>
</dbReference>
<accession>A0A8E3MGR8</accession>
<dbReference type="PANTHER" id="PTHR38782:SF1">
    <property type="entry name" value="SIGMA-E FACTOR REGULATORY PROTEIN RSEB"/>
    <property type="match status" value="1"/>
</dbReference>
<evidence type="ECO:0000313" key="8">
    <source>
        <dbReference type="Proteomes" id="UP000955338"/>
    </source>
</evidence>
<dbReference type="EMBL" id="CP022011">
    <property type="protein sequence ID" value="QDJ15205.1"/>
    <property type="molecule type" value="Genomic_DNA"/>
</dbReference>
<organism evidence="7 8">
    <name type="scientific">Mergibacter septicus</name>
    <dbReference type="NCBI Taxonomy" id="221402"/>
    <lineage>
        <taxon>Bacteria</taxon>
        <taxon>Pseudomonadati</taxon>
        <taxon>Pseudomonadota</taxon>
        <taxon>Gammaproteobacteria</taxon>
        <taxon>Pasteurellales</taxon>
        <taxon>Pasteurellaceae</taxon>
        <taxon>Mergibacter</taxon>
    </lineage>
</organism>
<dbReference type="InterPro" id="IPR033434">
    <property type="entry name" value="MucB/RseB_N"/>
</dbReference>
<reference evidence="7" key="1">
    <citation type="submission" date="2017-06" db="EMBL/GenBank/DDBJ databases">
        <title>Genome sequencing of pathogenic and non-pathogenic strains within Bisgaard taxon 40.</title>
        <authorList>
            <person name="Ladner J.T."/>
            <person name="Lovett S.P."/>
            <person name="Koroleva G."/>
            <person name="Lorch J.M."/>
        </authorList>
    </citation>
    <scope>NUCLEOTIDE SEQUENCE</scope>
    <source>
        <strain evidence="7">27576-1-I1</strain>
    </source>
</reference>
<dbReference type="Gene3D" id="2.50.20.10">
    <property type="entry name" value="Lipoprotein localisation LolA/LolB/LppX"/>
    <property type="match status" value="1"/>
</dbReference>
<keyword evidence="8" id="KW-1185">Reference proteome</keyword>
<evidence type="ECO:0000256" key="3">
    <source>
        <dbReference type="ARBA" id="ARBA00022729"/>
    </source>
</evidence>
<sequence length="343" mass="39130">MRIKLTVSLIITSFISLFSQIVQADKTIPLNSPALTRLQQMTEASEKSNYEIYFSRNTDLADTSVRYRYVNDNGKKYAQLLYLDGVRQEILQRDNIISYFTPHYPPFSIQGSHIIDELPAVLYADWNQLAKYYDFIQGGKDRVADHIAYVIRILPKDDFRYQYVVWLDENSGLLLRSEILDRNGNILDQFKVIDLTLSDHLKQIITPLNSLTLPPILSLEEERVDNKNTHSTTTTSNPTPTFNWTPSWLPKGFIELNHAYLPGQDLQESRLYSDGLFSFSIYVTNKPIPSAFSGIARTGLNTIYTDNVNGHAVTIIGQIPATTARRVVQDIKFKANAKGEEKQ</sequence>
<dbReference type="InterPro" id="IPR005588">
    <property type="entry name" value="MucB_RseB"/>
</dbReference>
<name>A0A8E3MGR8_9PAST</name>
<dbReference type="GO" id="GO:0030288">
    <property type="term" value="C:outer membrane-bounded periplasmic space"/>
    <property type="evidence" value="ECO:0007669"/>
    <property type="project" value="TreeGrafter"/>
</dbReference>
<dbReference type="RefSeq" id="WP_261920279.1">
    <property type="nucleotide sequence ID" value="NZ_CP022011.1"/>
</dbReference>
<proteinExistence type="inferred from homology"/>
<evidence type="ECO:0000259" key="5">
    <source>
        <dbReference type="Pfam" id="PF03888"/>
    </source>
</evidence>
<evidence type="ECO:0000256" key="2">
    <source>
        <dbReference type="ARBA" id="ARBA00008150"/>
    </source>
</evidence>
<comment type="subcellular location">
    <subcellularLocation>
        <location evidence="1">Periplasm</location>
    </subcellularLocation>
</comment>
<dbReference type="Gene3D" id="3.30.200.100">
    <property type="entry name" value="MucB/RseB, C-terminal domain"/>
    <property type="match status" value="1"/>
</dbReference>
<evidence type="ECO:0000313" key="7">
    <source>
        <dbReference type="EMBL" id="QDJ15205.1"/>
    </source>
</evidence>
<dbReference type="PIRSF" id="PIRSF005427">
    <property type="entry name" value="RseB"/>
    <property type="match status" value="1"/>
</dbReference>
<feature type="domain" description="MucB/RseB N-terminal" evidence="5">
    <location>
        <begin position="36"/>
        <end position="203"/>
    </location>
</feature>
<dbReference type="AlphaFoldDB" id="A0A8E3MGR8"/>
<dbReference type="InterPro" id="IPR038484">
    <property type="entry name" value="MucB/RseB_C_sf"/>
</dbReference>
<evidence type="ECO:0000256" key="1">
    <source>
        <dbReference type="ARBA" id="ARBA00004418"/>
    </source>
</evidence>